<dbReference type="STRING" id="1208323.B30_07261"/>
<evidence type="ECO:0000259" key="2">
    <source>
        <dbReference type="Pfam" id="PF01464"/>
    </source>
</evidence>
<evidence type="ECO:0000256" key="1">
    <source>
        <dbReference type="ARBA" id="ARBA00009387"/>
    </source>
</evidence>
<evidence type="ECO:0000313" key="3">
    <source>
        <dbReference type="EMBL" id="EKE72762.1"/>
    </source>
</evidence>
<organism evidence="3 4">
    <name type="scientific">Celeribacter baekdonensis B30</name>
    <dbReference type="NCBI Taxonomy" id="1208323"/>
    <lineage>
        <taxon>Bacteria</taxon>
        <taxon>Pseudomonadati</taxon>
        <taxon>Pseudomonadota</taxon>
        <taxon>Alphaproteobacteria</taxon>
        <taxon>Rhodobacterales</taxon>
        <taxon>Roseobacteraceae</taxon>
        <taxon>Celeribacter</taxon>
    </lineage>
</organism>
<dbReference type="Proteomes" id="UP000006762">
    <property type="component" value="Unassembled WGS sequence"/>
</dbReference>
<protein>
    <submittedName>
        <fullName evidence="3">Transglycosylase</fullName>
    </submittedName>
</protein>
<dbReference type="CDD" id="cd00254">
    <property type="entry name" value="LT-like"/>
    <property type="match status" value="1"/>
</dbReference>
<feature type="domain" description="Transglycosylase SLT" evidence="2">
    <location>
        <begin position="107"/>
        <end position="203"/>
    </location>
</feature>
<dbReference type="Pfam" id="PF01464">
    <property type="entry name" value="SLT"/>
    <property type="match status" value="1"/>
</dbReference>
<comment type="similarity">
    <text evidence="1">Belongs to the virb1 family.</text>
</comment>
<name>K2JDL0_9RHOB</name>
<dbReference type="AlphaFoldDB" id="K2JDL0"/>
<accession>K2JDL0</accession>
<dbReference type="SUPFAM" id="SSF53955">
    <property type="entry name" value="Lysozyme-like"/>
    <property type="match status" value="1"/>
</dbReference>
<reference evidence="3 4" key="1">
    <citation type="submission" date="2012-09" db="EMBL/GenBank/DDBJ databases">
        <title>Celeribacter baekdonensis B30 Genome Sequencing.</title>
        <authorList>
            <person name="Wang W."/>
        </authorList>
    </citation>
    <scope>NUCLEOTIDE SEQUENCE [LARGE SCALE GENOMIC DNA]</scope>
    <source>
        <strain evidence="3 4">B30</strain>
    </source>
</reference>
<proteinExistence type="inferred from homology"/>
<dbReference type="EMBL" id="AMRK01000003">
    <property type="protein sequence ID" value="EKE72762.1"/>
    <property type="molecule type" value="Genomic_DNA"/>
</dbReference>
<dbReference type="Gene3D" id="1.10.530.10">
    <property type="match status" value="1"/>
</dbReference>
<keyword evidence="4" id="KW-1185">Reference proteome</keyword>
<dbReference type="eggNOG" id="COG0741">
    <property type="taxonomic scope" value="Bacteria"/>
</dbReference>
<dbReference type="PATRIC" id="fig|1208323.3.peg.1502"/>
<comment type="caution">
    <text evidence="3">The sequence shown here is derived from an EMBL/GenBank/DDBJ whole genome shotgun (WGS) entry which is preliminary data.</text>
</comment>
<gene>
    <name evidence="3" type="ORF">B30_07261</name>
</gene>
<evidence type="ECO:0000313" key="4">
    <source>
        <dbReference type="Proteomes" id="UP000006762"/>
    </source>
</evidence>
<dbReference type="InterPro" id="IPR023346">
    <property type="entry name" value="Lysozyme-like_dom_sf"/>
</dbReference>
<dbReference type="InterPro" id="IPR008258">
    <property type="entry name" value="Transglycosylase_SLT_dom_1"/>
</dbReference>
<sequence>MAGLFCGDWQRQSRPYLGPIASRLSVSLPMPLPSTLRVLAKHSARGFVPKSFRRSYMPHPTRRAFMLSTLAFSTLALTACGQREPEVSRGGYNPPLFPNETPELRQLINKWADTYQIPRELVHRQAIRESTHRPEARNGPYYGLLQILPQTARTMGHDGPPSELLDPNVNLKYAGKYLRGAYIVADGDVDTAMKWYAKGYYYEAKKKGLLYETGLRS</sequence>